<proteinExistence type="predicted"/>
<protein>
    <recommendedName>
        <fullName evidence="3">HPt domain-containing protein</fullName>
    </recommendedName>
</protein>
<reference evidence="1 2" key="1">
    <citation type="submission" date="2023-11" db="EMBL/GenBank/DDBJ databases">
        <title>Draft genome sequence and annotation of the polyextremotolerant black yeast-like fungus Aureobasidium pullulans NRRL 62042.</title>
        <authorList>
            <person name="Dielentheis-Frenken M.R.E."/>
            <person name="Wibberg D."/>
            <person name="Blank L.M."/>
            <person name="Tiso T."/>
        </authorList>
    </citation>
    <scope>NUCLEOTIDE SEQUENCE [LARGE SCALE GENOMIC DNA]</scope>
    <source>
        <strain evidence="1 2">NRRL 62042</strain>
    </source>
</reference>
<sequence length="176" mass="20188">MLQHAQMSHVFQSTATGGRTYQVSKLPELDYAIDVKIFREILELDDEDEQYFTRSLVCDFFALAQRTFAEMDACLSVYDSDLLLLNDIDWLNRESQDIKQLWSKAQFLRGPSATLGIYKVESTCARIEQMTAVADTFQADSDSRTTLCNSSRTLLDQAKQYFAEAEVALRRFYGMD</sequence>
<dbReference type="Proteomes" id="UP001341245">
    <property type="component" value="Unassembled WGS sequence"/>
</dbReference>
<gene>
    <name evidence="1" type="ORF">QM012_001134</name>
</gene>
<dbReference type="PANTHER" id="PTHR28242">
    <property type="entry name" value="PHOSPHORELAY INTERMEDIATE PROTEIN YPD1"/>
    <property type="match status" value="1"/>
</dbReference>
<name>A0ABR0TFT4_AURPU</name>
<keyword evidence="2" id="KW-1185">Reference proteome</keyword>
<accession>A0ABR0TFT4</accession>
<evidence type="ECO:0008006" key="3">
    <source>
        <dbReference type="Google" id="ProtNLM"/>
    </source>
</evidence>
<comment type="caution">
    <text evidence="1">The sequence shown here is derived from an EMBL/GenBank/DDBJ whole genome shotgun (WGS) entry which is preliminary data.</text>
</comment>
<dbReference type="InterPro" id="IPR036641">
    <property type="entry name" value="HPT_dom_sf"/>
</dbReference>
<dbReference type="PANTHER" id="PTHR28242:SF52">
    <property type="entry name" value="PHOSPHORELAY INTERMEDIATE PROTEIN YPD1"/>
    <property type="match status" value="1"/>
</dbReference>
<dbReference type="SUPFAM" id="SSF47226">
    <property type="entry name" value="Histidine-containing phosphotransfer domain, HPT domain"/>
    <property type="match status" value="1"/>
</dbReference>
<organism evidence="1 2">
    <name type="scientific">Aureobasidium pullulans</name>
    <name type="common">Black yeast</name>
    <name type="synonym">Pullularia pullulans</name>
    <dbReference type="NCBI Taxonomy" id="5580"/>
    <lineage>
        <taxon>Eukaryota</taxon>
        <taxon>Fungi</taxon>
        <taxon>Dikarya</taxon>
        <taxon>Ascomycota</taxon>
        <taxon>Pezizomycotina</taxon>
        <taxon>Dothideomycetes</taxon>
        <taxon>Dothideomycetidae</taxon>
        <taxon>Dothideales</taxon>
        <taxon>Saccotheciaceae</taxon>
        <taxon>Aureobasidium</taxon>
    </lineage>
</organism>
<dbReference type="Gene3D" id="1.20.120.160">
    <property type="entry name" value="HPT domain"/>
    <property type="match status" value="1"/>
</dbReference>
<evidence type="ECO:0000313" key="2">
    <source>
        <dbReference type="Proteomes" id="UP001341245"/>
    </source>
</evidence>
<dbReference type="InterPro" id="IPR045871">
    <property type="entry name" value="AHP1-5/YPD1"/>
</dbReference>
<dbReference type="EMBL" id="JASGXD010000010">
    <property type="protein sequence ID" value="KAK6003289.1"/>
    <property type="molecule type" value="Genomic_DNA"/>
</dbReference>
<evidence type="ECO:0000313" key="1">
    <source>
        <dbReference type="EMBL" id="KAK6003289.1"/>
    </source>
</evidence>